<dbReference type="NCBIfam" id="TIGR02243">
    <property type="entry name" value="putative baseplate assembly protein"/>
    <property type="match status" value="1"/>
</dbReference>
<feature type="region of interest" description="Disordered" evidence="1">
    <location>
        <begin position="684"/>
        <end position="711"/>
    </location>
</feature>
<organism evidence="2 3">
    <name type="scientific">Actinoplanes subglobosus</name>
    <dbReference type="NCBI Taxonomy" id="1547892"/>
    <lineage>
        <taxon>Bacteria</taxon>
        <taxon>Bacillati</taxon>
        <taxon>Actinomycetota</taxon>
        <taxon>Actinomycetes</taxon>
        <taxon>Micromonosporales</taxon>
        <taxon>Micromonosporaceae</taxon>
        <taxon>Actinoplanes</taxon>
    </lineage>
</organism>
<keyword evidence="3" id="KW-1185">Reference proteome</keyword>
<dbReference type="RefSeq" id="WP_378066951.1">
    <property type="nucleotide sequence ID" value="NZ_JBHSBL010000013.1"/>
</dbReference>
<proteinExistence type="predicted"/>
<protein>
    <submittedName>
        <fullName evidence="2">Baseplate assembly protein</fullName>
    </submittedName>
</protein>
<reference evidence="3" key="1">
    <citation type="journal article" date="2019" name="Int. J. Syst. Evol. Microbiol.">
        <title>The Global Catalogue of Microorganisms (GCM) 10K type strain sequencing project: providing services to taxonomists for standard genome sequencing and annotation.</title>
        <authorList>
            <consortium name="The Broad Institute Genomics Platform"/>
            <consortium name="The Broad Institute Genome Sequencing Center for Infectious Disease"/>
            <person name="Wu L."/>
            <person name="Ma J."/>
        </authorList>
    </citation>
    <scope>NUCLEOTIDE SEQUENCE [LARGE SCALE GENOMIC DNA]</scope>
    <source>
        <strain evidence="3">TBRC 5832</strain>
    </source>
</reference>
<feature type="compositionally biased region" description="Pro residues" evidence="1">
    <location>
        <begin position="691"/>
        <end position="704"/>
    </location>
</feature>
<accession>A0ABV8IUE9</accession>
<evidence type="ECO:0000256" key="1">
    <source>
        <dbReference type="SAM" id="MobiDB-lite"/>
    </source>
</evidence>
<dbReference type="Proteomes" id="UP001595867">
    <property type="component" value="Unassembled WGS sequence"/>
</dbReference>
<evidence type="ECO:0000313" key="2">
    <source>
        <dbReference type="EMBL" id="MFC4065968.1"/>
    </source>
</evidence>
<gene>
    <name evidence="2" type="ORF">ACFO0C_13585</name>
</gene>
<evidence type="ECO:0000313" key="3">
    <source>
        <dbReference type="Proteomes" id="UP001595867"/>
    </source>
</evidence>
<dbReference type="InterPro" id="IPR011749">
    <property type="entry name" value="CHP02243"/>
</dbReference>
<name>A0ABV8IUE9_9ACTN</name>
<sequence length="711" mass="75056">MALHSPILDDRSYAQLRDELVARIPVYAPEWTDHHPSDPGITLVELFAFLGENLLFRFNQIPDATRLAFLRLLDIGVRPAVPASGTVAFGTTSPGGILVPGGTRVLAGKVEFRTGTEVTAWPLEARAAIRARHDDELDEDTAEYLARASAAAGASVDEAARYRTLFGAADPQRAAGDVLDPSNSIDGRLYVLLTAKITPAFAGSPVTLGIVPARFDDGGTDEAAAVQWQIATTTPVTGDAGADPVWRPLTVDADTTGALTRAGVVTLRMPADLSDIGVYLPADPDATGSGDQPPLIEDDELIPVALAWLRAYRPGGAPLPAVEWVGANAAPVEQAATAVAEFLGTGTGEPGQEYRLVHPGVLGDVAVDVEEQGAGRWVPWTQADDLRAAGVDDRVFTVDREAGVVRFGDGRRGRPPQIGERIRAGHYRYGGGAAGNVGPGAITVARPVVPAAGLTVTNPLPCRGGADAESLAAAVDRIPEEFRRHDRAVTASDFRELAEQTPGAGVIRAETLPLVDPRRPDQVTPGAVSVVVWPAADPARPAAPLPDRDTLDAVCRWLDERRLITTELYVIPPVYRAVAVSVGIAVKPGYGIEGVRAWVELVLRQYLSPVPPYGPEGRGWPLGRAVFGPELEAAALQVEGLEFLTGLRVARWTGDAWEEPDRARVELAAWEVPELTAITVAAGDPAAPGEAPAPPGPPGPPVPVRAPREVC</sequence>
<comment type="caution">
    <text evidence="2">The sequence shown here is derived from an EMBL/GenBank/DDBJ whole genome shotgun (WGS) entry which is preliminary data.</text>
</comment>
<dbReference type="EMBL" id="JBHSBL010000013">
    <property type="protein sequence ID" value="MFC4065968.1"/>
    <property type="molecule type" value="Genomic_DNA"/>
</dbReference>